<evidence type="ECO:0000313" key="5">
    <source>
        <dbReference type="EMBL" id="KAJ8396974.1"/>
    </source>
</evidence>
<reference evidence="5" key="1">
    <citation type="journal article" date="2023" name="Science">
        <title>Genome structures resolve the early diversification of teleost fishes.</title>
        <authorList>
            <person name="Parey E."/>
            <person name="Louis A."/>
            <person name="Montfort J."/>
            <person name="Bouchez O."/>
            <person name="Roques C."/>
            <person name="Iampietro C."/>
            <person name="Lluch J."/>
            <person name="Castinel A."/>
            <person name="Donnadieu C."/>
            <person name="Desvignes T."/>
            <person name="Floi Bucao C."/>
            <person name="Jouanno E."/>
            <person name="Wen M."/>
            <person name="Mejri S."/>
            <person name="Dirks R."/>
            <person name="Jansen H."/>
            <person name="Henkel C."/>
            <person name="Chen W.J."/>
            <person name="Zahm M."/>
            <person name="Cabau C."/>
            <person name="Klopp C."/>
            <person name="Thompson A.W."/>
            <person name="Robinson-Rechavi M."/>
            <person name="Braasch I."/>
            <person name="Lecointre G."/>
            <person name="Bobe J."/>
            <person name="Postlethwait J.H."/>
            <person name="Berthelot C."/>
            <person name="Roest Crollius H."/>
            <person name="Guiguen Y."/>
        </authorList>
    </citation>
    <scope>NUCLEOTIDE SEQUENCE</scope>
    <source>
        <strain evidence="5">NC1722</strain>
    </source>
</reference>
<dbReference type="GO" id="GO:0006334">
    <property type="term" value="P:nucleosome assembly"/>
    <property type="evidence" value="ECO:0007669"/>
    <property type="project" value="InterPro"/>
</dbReference>
<dbReference type="InterPro" id="IPR005818">
    <property type="entry name" value="Histone_H1/H5_H15"/>
</dbReference>
<organism evidence="5 6">
    <name type="scientific">Aldrovandia affinis</name>
    <dbReference type="NCBI Taxonomy" id="143900"/>
    <lineage>
        <taxon>Eukaryota</taxon>
        <taxon>Metazoa</taxon>
        <taxon>Chordata</taxon>
        <taxon>Craniata</taxon>
        <taxon>Vertebrata</taxon>
        <taxon>Euteleostomi</taxon>
        <taxon>Actinopterygii</taxon>
        <taxon>Neopterygii</taxon>
        <taxon>Teleostei</taxon>
        <taxon>Notacanthiformes</taxon>
        <taxon>Halosauridae</taxon>
        <taxon>Aldrovandia</taxon>
    </lineage>
</organism>
<evidence type="ECO:0000259" key="4">
    <source>
        <dbReference type="PROSITE" id="PS51504"/>
    </source>
</evidence>
<evidence type="ECO:0000256" key="2">
    <source>
        <dbReference type="RuleBase" id="RU003894"/>
    </source>
</evidence>
<keyword evidence="2" id="KW-0539">Nucleus</keyword>
<feature type="compositionally biased region" description="Low complexity" evidence="3">
    <location>
        <begin position="108"/>
        <end position="117"/>
    </location>
</feature>
<dbReference type="AlphaFoldDB" id="A0AAD7WI77"/>
<dbReference type="PRINTS" id="PR00624">
    <property type="entry name" value="HISTONEH5"/>
</dbReference>
<comment type="similarity">
    <text evidence="2">Belongs to the histone H1/H5 family.</text>
</comment>
<keyword evidence="2" id="KW-0158">Chromosome</keyword>
<dbReference type="InterPro" id="IPR036388">
    <property type="entry name" value="WH-like_DNA-bd_sf"/>
</dbReference>
<keyword evidence="1 2" id="KW-0238">DNA-binding</keyword>
<comment type="subcellular location">
    <subcellularLocation>
        <location evidence="2">Nucleus</location>
    </subcellularLocation>
</comment>
<comment type="caution">
    <text evidence="5">The sequence shown here is derived from an EMBL/GenBank/DDBJ whole genome shotgun (WGS) entry which is preliminary data.</text>
</comment>
<keyword evidence="6" id="KW-1185">Reference proteome</keyword>
<dbReference type="SUPFAM" id="SSF46785">
    <property type="entry name" value="Winged helix' DNA-binding domain"/>
    <property type="match status" value="1"/>
</dbReference>
<dbReference type="Proteomes" id="UP001221898">
    <property type="component" value="Unassembled WGS sequence"/>
</dbReference>
<dbReference type="SMART" id="SM00526">
    <property type="entry name" value="H15"/>
    <property type="match status" value="1"/>
</dbReference>
<dbReference type="GO" id="GO:0005634">
    <property type="term" value="C:nucleus"/>
    <property type="evidence" value="ECO:0007669"/>
    <property type="project" value="UniProtKB-SubCell"/>
</dbReference>
<feature type="compositionally biased region" description="Low complexity" evidence="3">
    <location>
        <begin position="131"/>
        <end position="154"/>
    </location>
</feature>
<protein>
    <recommendedName>
        <fullName evidence="4">H15 domain-containing protein</fullName>
    </recommendedName>
</protein>
<dbReference type="EMBL" id="JAINUG010000102">
    <property type="protein sequence ID" value="KAJ8396974.1"/>
    <property type="molecule type" value="Genomic_DNA"/>
</dbReference>
<evidence type="ECO:0000256" key="1">
    <source>
        <dbReference type="ARBA" id="ARBA00023125"/>
    </source>
</evidence>
<feature type="domain" description="H15" evidence="4">
    <location>
        <begin position="27"/>
        <end position="100"/>
    </location>
</feature>
<dbReference type="Pfam" id="PF00538">
    <property type="entry name" value="Linker_histone"/>
    <property type="match status" value="1"/>
</dbReference>
<name>A0AAD7WI77_9TELE</name>
<dbReference type="InterPro" id="IPR036390">
    <property type="entry name" value="WH_DNA-bd_sf"/>
</dbReference>
<dbReference type="GO" id="GO:0003677">
    <property type="term" value="F:DNA binding"/>
    <property type="evidence" value="ECO:0007669"/>
    <property type="project" value="UniProtKB-KW"/>
</dbReference>
<dbReference type="Gene3D" id="1.10.10.10">
    <property type="entry name" value="Winged helix-like DNA-binding domain superfamily/Winged helix DNA-binding domain"/>
    <property type="match status" value="1"/>
</dbReference>
<sequence>MVEVAPVPAAAQAKTTKKKPVAKAKKPGPSVSDLILEAVAASKDRKGISFSALKKILIADGYNIEANNNRVKFALKALLKKGALQQTKGCGASGSFRVPPETKKPAKKATNQPPVKKTPVKKPAAKKEKVVAAAARKPAAKTTVKKATVTKKVTLGQKKAKKTVPKKAKSTTPKRTKSARGKLPAKKAPKAKTTPKKKKK</sequence>
<feature type="region of interest" description="Disordered" evidence="3">
    <location>
        <begin position="89"/>
        <end position="200"/>
    </location>
</feature>
<dbReference type="GO" id="GO:0000786">
    <property type="term" value="C:nucleosome"/>
    <property type="evidence" value="ECO:0007669"/>
    <property type="project" value="InterPro"/>
</dbReference>
<dbReference type="PROSITE" id="PS51504">
    <property type="entry name" value="H15"/>
    <property type="match status" value="1"/>
</dbReference>
<feature type="region of interest" description="Disordered" evidence="3">
    <location>
        <begin position="1"/>
        <end position="28"/>
    </location>
</feature>
<feature type="compositionally biased region" description="Basic residues" evidence="3">
    <location>
        <begin position="15"/>
        <end position="26"/>
    </location>
</feature>
<proteinExistence type="inferred from homology"/>
<dbReference type="InterPro" id="IPR005819">
    <property type="entry name" value="H1/H5"/>
</dbReference>
<feature type="compositionally biased region" description="Basic residues" evidence="3">
    <location>
        <begin position="158"/>
        <end position="200"/>
    </location>
</feature>
<dbReference type="CDD" id="cd00073">
    <property type="entry name" value="H15"/>
    <property type="match status" value="1"/>
</dbReference>
<accession>A0AAD7WI77</accession>
<gene>
    <name evidence="5" type="ORF">AAFF_G00012970</name>
</gene>
<evidence type="ECO:0000313" key="6">
    <source>
        <dbReference type="Proteomes" id="UP001221898"/>
    </source>
</evidence>
<dbReference type="GO" id="GO:0030527">
    <property type="term" value="F:structural constituent of chromatin"/>
    <property type="evidence" value="ECO:0007669"/>
    <property type="project" value="InterPro"/>
</dbReference>
<evidence type="ECO:0000256" key="3">
    <source>
        <dbReference type="SAM" id="MobiDB-lite"/>
    </source>
</evidence>
<feature type="compositionally biased region" description="Low complexity" evidence="3">
    <location>
        <begin position="1"/>
        <end position="14"/>
    </location>
</feature>